<protein>
    <submittedName>
        <fullName evidence="5">Threonine dehydratase</fullName>
    </submittedName>
</protein>
<dbReference type="AlphaFoldDB" id="A0A6N8IWP1"/>
<keyword evidence="3" id="KW-0456">Lyase</keyword>
<proteinExistence type="predicted"/>
<evidence type="ECO:0000256" key="2">
    <source>
        <dbReference type="ARBA" id="ARBA00022898"/>
    </source>
</evidence>
<dbReference type="RefSeq" id="WP_181654057.1">
    <property type="nucleotide sequence ID" value="NZ_WSEL01000006.1"/>
</dbReference>
<comment type="cofactor">
    <cofactor evidence="1">
        <name>pyridoxal 5'-phosphate</name>
        <dbReference type="ChEBI" id="CHEBI:597326"/>
    </cofactor>
</comment>
<evidence type="ECO:0000313" key="6">
    <source>
        <dbReference type="Proteomes" id="UP000469385"/>
    </source>
</evidence>
<dbReference type="Pfam" id="PF00291">
    <property type="entry name" value="PALP"/>
    <property type="match status" value="1"/>
</dbReference>
<dbReference type="SUPFAM" id="SSF53686">
    <property type="entry name" value="Tryptophan synthase beta subunit-like PLP-dependent enzymes"/>
    <property type="match status" value="1"/>
</dbReference>
<name>A0A6N8IWP1_9BURK</name>
<evidence type="ECO:0000259" key="4">
    <source>
        <dbReference type="Pfam" id="PF00291"/>
    </source>
</evidence>
<dbReference type="InterPro" id="IPR036052">
    <property type="entry name" value="TrpB-like_PALP_sf"/>
</dbReference>
<evidence type="ECO:0000313" key="5">
    <source>
        <dbReference type="EMBL" id="MVQ30403.1"/>
    </source>
</evidence>
<dbReference type="NCBIfam" id="NF004771">
    <property type="entry name" value="PRK06110.1"/>
    <property type="match status" value="1"/>
</dbReference>
<dbReference type="Gene3D" id="3.40.50.1100">
    <property type="match status" value="2"/>
</dbReference>
<sequence length="334" mass="34940">MRFDAATLEAARRTVYAHLAPTPQFAWPLLRERLGCPVWVKHENHTAAGAFKVRGGLTYFEALARRHPGLAGVAGATRGNHGQSVGYAARLHGLPATIVVPHGNSSGKNAAMRALGVRLVEHGDDFQAAREHALQLAGEQGLHLVPSFHRDLVVGVATAWLEFFSSFARGSEPDVVFIPIGLGSGFCAAAAARAHCGARSALVGVVSAHATTYLDSLRAGRVVAAPVTTELADGMACRLADPQALEVLQREADDVVAVTDDEVAEAMRLLFDATHNVAEGAGAAALAAVLQQGPRLAGRSVGVALTGGNVDADVFARVLAQRRHRPTPLSAPPP</sequence>
<gene>
    <name evidence="5" type="ORF">GON04_13160</name>
</gene>
<dbReference type="GO" id="GO:0003941">
    <property type="term" value="F:L-serine ammonia-lyase activity"/>
    <property type="evidence" value="ECO:0007669"/>
    <property type="project" value="TreeGrafter"/>
</dbReference>
<dbReference type="GO" id="GO:0004794">
    <property type="term" value="F:threonine deaminase activity"/>
    <property type="evidence" value="ECO:0007669"/>
    <property type="project" value="TreeGrafter"/>
</dbReference>
<dbReference type="InterPro" id="IPR050147">
    <property type="entry name" value="Ser/Thr_Dehydratase"/>
</dbReference>
<dbReference type="PANTHER" id="PTHR48078">
    <property type="entry name" value="THREONINE DEHYDRATASE, MITOCHONDRIAL-RELATED"/>
    <property type="match status" value="1"/>
</dbReference>
<dbReference type="Proteomes" id="UP000469385">
    <property type="component" value="Unassembled WGS sequence"/>
</dbReference>
<evidence type="ECO:0000256" key="1">
    <source>
        <dbReference type="ARBA" id="ARBA00001933"/>
    </source>
</evidence>
<dbReference type="GO" id="GO:0009097">
    <property type="term" value="P:isoleucine biosynthetic process"/>
    <property type="evidence" value="ECO:0007669"/>
    <property type="project" value="TreeGrafter"/>
</dbReference>
<dbReference type="InterPro" id="IPR001926">
    <property type="entry name" value="TrpB-like_PALP"/>
</dbReference>
<keyword evidence="2" id="KW-0663">Pyridoxal phosphate</keyword>
<accession>A0A6N8IWP1</accession>
<feature type="domain" description="Tryptophan synthase beta chain-like PALP" evidence="4">
    <location>
        <begin position="18"/>
        <end position="307"/>
    </location>
</feature>
<dbReference type="GO" id="GO:0006567">
    <property type="term" value="P:L-threonine catabolic process"/>
    <property type="evidence" value="ECO:0007669"/>
    <property type="project" value="TreeGrafter"/>
</dbReference>
<reference evidence="5 6" key="1">
    <citation type="submission" date="2019-12" db="EMBL/GenBank/DDBJ databases">
        <authorList>
            <person name="Huq M.A."/>
        </authorList>
    </citation>
    <scope>NUCLEOTIDE SEQUENCE [LARGE SCALE GENOMIC DNA]</scope>
    <source>
        <strain evidence="5 6">MAH-25</strain>
    </source>
</reference>
<dbReference type="PANTHER" id="PTHR48078:SF7">
    <property type="entry name" value="BLL6502 PROTEIN"/>
    <property type="match status" value="1"/>
</dbReference>
<dbReference type="GO" id="GO:0006565">
    <property type="term" value="P:L-serine catabolic process"/>
    <property type="evidence" value="ECO:0007669"/>
    <property type="project" value="TreeGrafter"/>
</dbReference>
<organism evidence="5 6">
    <name type="scientific">Ramlibacter pinisoli</name>
    <dbReference type="NCBI Taxonomy" id="2682844"/>
    <lineage>
        <taxon>Bacteria</taxon>
        <taxon>Pseudomonadati</taxon>
        <taxon>Pseudomonadota</taxon>
        <taxon>Betaproteobacteria</taxon>
        <taxon>Burkholderiales</taxon>
        <taxon>Comamonadaceae</taxon>
        <taxon>Ramlibacter</taxon>
    </lineage>
</organism>
<comment type="caution">
    <text evidence="5">The sequence shown here is derived from an EMBL/GenBank/DDBJ whole genome shotgun (WGS) entry which is preliminary data.</text>
</comment>
<evidence type="ECO:0000256" key="3">
    <source>
        <dbReference type="ARBA" id="ARBA00023239"/>
    </source>
</evidence>
<dbReference type="EMBL" id="WSEL01000006">
    <property type="protein sequence ID" value="MVQ30403.1"/>
    <property type="molecule type" value="Genomic_DNA"/>
</dbReference>
<keyword evidence="6" id="KW-1185">Reference proteome</keyword>